<accession>A0AAC9NYR2</accession>
<dbReference type="InterPro" id="IPR030678">
    <property type="entry name" value="Peptide/Ni-bd"/>
</dbReference>
<dbReference type="RefSeq" id="WP_071923922.1">
    <property type="nucleotide sequence ID" value="NZ_CP018095.1"/>
</dbReference>
<evidence type="ECO:0000256" key="3">
    <source>
        <dbReference type="ARBA" id="ARBA00022729"/>
    </source>
</evidence>
<comment type="similarity">
    <text evidence="2">Belongs to the bacterial solute-binding protein 5 family.</text>
</comment>
<evidence type="ECO:0000313" key="5">
    <source>
        <dbReference type="EMBL" id="APF37789.1"/>
    </source>
</evidence>
<evidence type="ECO:0000256" key="2">
    <source>
        <dbReference type="ARBA" id="ARBA00005695"/>
    </source>
</evidence>
<protein>
    <submittedName>
        <fullName evidence="5">ABC transporter substrate-binding protein</fullName>
    </submittedName>
</protein>
<dbReference type="GO" id="GO:0015833">
    <property type="term" value="P:peptide transport"/>
    <property type="evidence" value="ECO:0007669"/>
    <property type="project" value="TreeGrafter"/>
</dbReference>
<comment type="subcellular location">
    <subcellularLocation>
        <location evidence="1">Periplasm</location>
    </subcellularLocation>
</comment>
<dbReference type="SUPFAM" id="SSF53850">
    <property type="entry name" value="Periplasmic binding protein-like II"/>
    <property type="match status" value="1"/>
</dbReference>
<dbReference type="Pfam" id="PF00496">
    <property type="entry name" value="SBP_bac_5"/>
    <property type="match status" value="1"/>
</dbReference>
<dbReference type="PANTHER" id="PTHR30290:SF38">
    <property type="entry name" value="D,D-DIPEPTIDE-BINDING PERIPLASMIC PROTEIN DDPA-RELATED"/>
    <property type="match status" value="1"/>
</dbReference>
<dbReference type="Gene3D" id="3.10.105.10">
    <property type="entry name" value="Dipeptide-binding Protein, Domain 3"/>
    <property type="match status" value="1"/>
</dbReference>
<organism evidence="5 6">
    <name type="scientific">Chelatococcus daeguensis</name>
    <dbReference type="NCBI Taxonomy" id="444444"/>
    <lineage>
        <taxon>Bacteria</taxon>
        <taxon>Pseudomonadati</taxon>
        <taxon>Pseudomonadota</taxon>
        <taxon>Alphaproteobacteria</taxon>
        <taxon>Hyphomicrobiales</taxon>
        <taxon>Chelatococcaceae</taxon>
        <taxon>Chelatococcus</taxon>
    </lineage>
</organism>
<gene>
    <name evidence="5" type="ORF">BOQ54_11000</name>
</gene>
<dbReference type="Gene3D" id="3.40.190.10">
    <property type="entry name" value="Periplasmic binding protein-like II"/>
    <property type="match status" value="1"/>
</dbReference>
<dbReference type="PANTHER" id="PTHR30290">
    <property type="entry name" value="PERIPLASMIC BINDING COMPONENT OF ABC TRANSPORTER"/>
    <property type="match status" value="1"/>
</dbReference>
<dbReference type="InterPro" id="IPR000914">
    <property type="entry name" value="SBP_5_dom"/>
</dbReference>
<dbReference type="Proteomes" id="UP000182703">
    <property type="component" value="Chromosome"/>
</dbReference>
<evidence type="ECO:0000313" key="6">
    <source>
        <dbReference type="Proteomes" id="UP000182703"/>
    </source>
</evidence>
<dbReference type="GO" id="GO:0030288">
    <property type="term" value="C:outer membrane-bounded periplasmic space"/>
    <property type="evidence" value="ECO:0007669"/>
    <property type="project" value="UniProtKB-ARBA"/>
</dbReference>
<dbReference type="GO" id="GO:0043190">
    <property type="term" value="C:ATP-binding cassette (ABC) transporter complex"/>
    <property type="evidence" value="ECO:0007669"/>
    <property type="project" value="InterPro"/>
</dbReference>
<sequence>MYRRLMQHLVRGTAAVAVSAGILLGTPALAARTDVILGIRLEPPHLDPTAGAAAAIAEIVYNNVFQGLTRIDRDGTVKPSLAERWEVSEDGKVYTFHLRQGVKFHDGTTFDAEDVKFSLDRARAADSVNPQKGLFEPIDTVEVVDPQTVRITLKRPSGSLPFNLGWAAAVIVAPESAADNKTAPVGTGPFKLAEWVKGDHVTLTRSDGYWGEPVALEKATFKIIGDPTASFAALMAGDVDAFPIFPAPENVPQFEADPRFTVVVGDTEGKTVLAMNNGKKPFDDIRVRRAVSHAVDRKALIEGAMYGYGKPIGSHFAPQDKGYVDLTGKYPFDPEKAKALLKEAGAENLSVRLVLPPPDYARRGGEVLAAQLRNVGISVEIVPMEWAQWLSEVFRNKNFDMTVVSHVEPLDLDIYARDDYYFGYKDLDYRALYERFVASTDESERLALLGQLQEKLADDAVNAWLFLLPKIGIWDARLEGLWENTPVPANDLTEVKWREQQ</sequence>
<name>A0AAC9NYR2_9HYPH</name>
<evidence type="ECO:0000259" key="4">
    <source>
        <dbReference type="Pfam" id="PF00496"/>
    </source>
</evidence>
<dbReference type="AlphaFoldDB" id="A0AAC9NYR2"/>
<dbReference type="PIRSF" id="PIRSF002741">
    <property type="entry name" value="MppA"/>
    <property type="match status" value="1"/>
</dbReference>
<proteinExistence type="inferred from homology"/>
<evidence type="ECO:0000256" key="1">
    <source>
        <dbReference type="ARBA" id="ARBA00004418"/>
    </source>
</evidence>
<keyword evidence="3" id="KW-0732">Signal</keyword>
<keyword evidence="6" id="KW-1185">Reference proteome</keyword>
<dbReference type="GO" id="GO:1904680">
    <property type="term" value="F:peptide transmembrane transporter activity"/>
    <property type="evidence" value="ECO:0007669"/>
    <property type="project" value="TreeGrafter"/>
</dbReference>
<dbReference type="InterPro" id="IPR039424">
    <property type="entry name" value="SBP_5"/>
</dbReference>
<dbReference type="EMBL" id="CP018095">
    <property type="protein sequence ID" value="APF37789.1"/>
    <property type="molecule type" value="Genomic_DNA"/>
</dbReference>
<feature type="domain" description="Solute-binding protein family 5" evidence="4">
    <location>
        <begin position="76"/>
        <end position="406"/>
    </location>
</feature>
<reference evidence="5 6" key="1">
    <citation type="submission" date="2016-11" db="EMBL/GenBank/DDBJ databases">
        <title>Complete genome sequence of the aerobically denitrifying bacterium Chelatococcus daeguensis TAD1.</title>
        <authorList>
            <person name="Yang Y."/>
            <person name="Huang S."/>
            <person name="Lin E."/>
        </authorList>
    </citation>
    <scope>NUCLEOTIDE SEQUENCE [LARGE SCALE GENOMIC DNA]</scope>
    <source>
        <strain evidence="5 6">TAD1</strain>
    </source>
</reference>
<dbReference type="KEGG" id="cdq:BOQ54_11000"/>
<dbReference type="CDD" id="cd08494">
    <property type="entry name" value="PBP2_NikA_DppA_OppA_like_6"/>
    <property type="match status" value="1"/>
</dbReference>
<dbReference type="Gene3D" id="3.90.76.10">
    <property type="entry name" value="Dipeptide-binding Protein, Domain 1"/>
    <property type="match status" value="1"/>
</dbReference>